<evidence type="ECO:0000259" key="10">
    <source>
        <dbReference type="Pfam" id="PF00117"/>
    </source>
</evidence>
<dbReference type="GO" id="GO:0016829">
    <property type="term" value="F:lyase activity"/>
    <property type="evidence" value="ECO:0007669"/>
    <property type="project" value="UniProtKB-KW"/>
</dbReference>
<dbReference type="PIRSF" id="PIRSF000495">
    <property type="entry name" value="Amidotransf_hisH"/>
    <property type="match status" value="1"/>
</dbReference>
<name>A0A382UFW5_9ZZZZ</name>
<dbReference type="PROSITE" id="PS51273">
    <property type="entry name" value="GATASE_TYPE_1"/>
    <property type="match status" value="1"/>
</dbReference>
<dbReference type="GO" id="GO:0004359">
    <property type="term" value="F:glutaminase activity"/>
    <property type="evidence" value="ECO:0007669"/>
    <property type="project" value="UniProtKB-EC"/>
</dbReference>
<keyword evidence="5" id="KW-0315">Glutamine amidotransferase</keyword>
<keyword evidence="7" id="KW-0456">Lyase</keyword>
<evidence type="ECO:0000256" key="1">
    <source>
        <dbReference type="ARBA" id="ARBA00005091"/>
    </source>
</evidence>
<organism evidence="11">
    <name type="scientific">marine metagenome</name>
    <dbReference type="NCBI Taxonomy" id="408172"/>
    <lineage>
        <taxon>unclassified sequences</taxon>
        <taxon>metagenomes</taxon>
        <taxon>ecological metagenomes</taxon>
    </lineage>
</organism>
<proteinExistence type="predicted"/>
<comment type="subunit">
    <text evidence="2">Heterodimer of HisH and HisF.</text>
</comment>
<dbReference type="Gene3D" id="3.40.50.880">
    <property type="match status" value="1"/>
</dbReference>
<evidence type="ECO:0000256" key="4">
    <source>
        <dbReference type="ARBA" id="ARBA00022801"/>
    </source>
</evidence>
<evidence type="ECO:0000313" key="11">
    <source>
        <dbReference type="EMBL" id="SVD32598.1"/>
    </source>
</evidence>
<dbReference type="AlphaFoldDB" id="A0A382UFW5"/>
<dbReference type="SUPFAM" id="SSF52317">
    <property type="entry name" value="Class I glutamine amidotransferase-like"/>
    <property type="match status" value="1"/>
</dbReference>
<keyword evidence="3" id="KW-0028">Amino-acid biosynthesis</keyword>
<accession>A0A382UFW5</accession>
<keyword evidence="4" id="KW-0378">Hydrolase</keyword>
<evidence type="ECO:0000256" key="5">
    <source>
        <dbReference type="ARBA" id="ARBA00022962"/>
    </source>
</evidence>
<dbReference type="InterPro" id="IPR029062">
    <property type="entry name" value="Class_I_gatase-like"/>
</dbReference>
<evidence type="ECO:0000256" key="8">
    <source>
        <dbReference type="ARBA" id="ARBA00047838"/>
    </source>
</evidence>
<keyword evidence="6" id="KW-0368">Histidine biosynthesis</keyword>
<feature type="domain" description="Glutamine amidotransferase" evidence="10">
    <location>
        <begin position="8"/>
        <end position="207"/>
    </location>
</feature>
<dbReference type="InterPro" id="IPR017926">
    <property type="entry name" value="GATASE"/>
</dbReference>
<comment type="pathway">
    <text evidence="1">Amino-acid biosynthesis; L-histidine biosynthesis; L-histidine from 5-phospho-alpha-D-ribose 1-diphosphate: step 5/9.</text>
</comment>
<evidence type="ECO:0000256" key="2">
    <source>
        <dbReference type="ARBA" id="ARBA00011152"/>
    </source>
</evidence>
<dbReference type="NCBIfam" id="TIGR01855">
    <property type="entry name" value="IMP_synth_hisH"/>
    <property type="match status" value="1"/>
</dbReference>
<reference evidence="11" key="1">
    <citation type="submission" date="2018-05" db="EMBL/GenBank/DDBJ databases">
        <authorList>
            <person name="Lanie J.A."/>
            <person name="Ng W.-L."/>
            <person name="Kazmierczak K.M."/>
            <person name="Andrzejewski T.M."/>
            <person name="Davidsen T.M."/>
            <person name="Wayne K.J."/>
            <person name="Tettelin H."/>
            <person name="Glass J.I."/>
            <person name="Rusch D."/>
            <person name="Podicherti R."/>
            <person name="Tsui H.-C.T."/>
            <person name="Winkler M.E."/>
        </authorList>
    </citation>
    <scope>NUCLEOTIDE SEQUENCE</scope>
</reference>
<dbReference type="PANTHER" id="PTHR42701:SF1">
    <property type="entry name" value="IMIDAZOLE GLYCEROL PHOSPHATE SYNTHASE SUBUNIT HISH"/>
    <property type="match status" value="1"/>
</dbReference>
<dbReference type="GO" id="GO:0000105">
    <property type="term" value="P:L-histidine biosynthetic process"/>
    <property type="evidence" value="ECO:0007669"/>
    <property type="project" value="UniProtKB-UniPathway"/>
</dbReference>
<dbReference type="UniPathway" id="UPA00031">
    <property type="reaction ID" value="UER00010"/>
</dbReference>
<dbReference type="GO" id="GO:0000107">
    <property type="term" value="F:imidazoleglycerol-phosphate synthase activity"/>
    <property type="evidence" value="ECO:0007669"/>
    <property type="project" value="TreeGrafter"/>
</dbReference>
<sequence length="207" mass="22979">MTPKTVHIVDYGLGNLFSIKNACLKVGLTPIISSRADDFKQADIVILPGVGAFGDAMASLKSMDLVEPIKSVARSGKPLVGICLGMQLLMTESNEFGIHKGLDIIPGITSRLKTTSDFHGNRIKVPHIGWNRIVEPDNRYNEQRLENTSETLWDNTPMDSIQEGEYMYFVHSYYVTPDDSSIILSNTTYGENTFCSALRMNNIFAVQ</sequence>
<evidence type="ECO:0000256" key="7">
    <source>
        <dbReference type="ARBA" id="ARBA00023239"/>
    </source>
</evidence>
<gene>
    <name evidence="11" type="ORF">METZ01_LOCUS385452</name>
</gene>
<comment type="catalytic activity">
    <reaction evidence="8">
        <text>5-[(5-phospho-1-deoxy-D-ribulos-1-ylimino)methylamino]-1-(5-phospho-beta-D-ribosyl)imidazole-4-carboxamide + L-glutamine = D-erythro-1-(imidazol-4-yl)glycerol 3-phosphate + 5-amino-1-(5-phospho-beta-D-ribosyl)imidazole-4-carboxamide + L-glutamate + H(+)</text>
        <dbReference type="Rhea" id="RHEA:24793"/>
        <dbReference type="ChEBI" id="CHEBI:15378"/>
        <dbReference type="ChEBI" id="CHEBI:29985"/>
        <dbReference type="ChEBI" id="CHEBI:58278"/>
        <dbReference type="ChEBI" id="CHEBI:58359"/>
        <dbReference type="ChEBI" id="CHEBI:58475"/>
        <dbReference type="ChEBI" id="CHEBI:58525"/>
        <dbReference type="EC" id="4.3.2.10"/>
    </reaction>
</comment>
<dbReference type="InterPro" id="IPR010139">
    <property type="entry name" value="Imidazole-glycPsynth_HisH"/>
</dbReference>
<evidence type="ECO:0000256" key="9">
    <source>
        <dbReference type="ARBA" id="ARBA00049534"/>
    </source>
</evidence>
<dbReference type="Pfam" id="PF00117">
    <property type="entry name" value="GATase"/>
    <property type="match status" value="1"/>
</dbReference>
<protein>
    <recommendedName>
        <fullName evidence="10">Glutamine amidotransferase domain-containing protein</fullName>
    </recommendedName>
</protein>
<evidence type="ECO:0000256" key="3">
    <source>
        <dbReference type="ARBA" id="ARBA00022605"/>
    </source>
</evidence>
<dbReference type="PANTHER" id="PTHR42701">
    <property type="entry name" value="IMIDAZOLE GLYCEROL PHOSPHATE SYNTHASE SUBUNIT HISH"/>
    <property type="match status" value="1"/>
</dbReference>
<dbReference type="CDD" id="cd01748">
    <property type="entry name" value="GATase1_IGP_Synthase"/>
    <property type="match status" value="1"/>
</dbReference>
<evidence type="ECO:0000256" key="6">
    <source>
        <dbReference type="ARBA" id="ARBA00023102"/>
    </source>
</evidence>
<comment type="catalytic activity">
    <reaction evidence="9">
        <text>L-glutamine + H2O = L-glutamate + NH4(+)</text>
        <dbReference type="Rhea" id="RHEA:15889"/>
        <dbReference type="ChEBI" id="CHEBI:15377"/>
        <dbReference type="ChEBI" id="CHEBI:28938"/>
        <dbReference type="ChEBI" id="CHEBI:29985"/>
        <dbReference type="ChEBI" id="CHEBI:58359"/>
        <dbReference type="EC" id="3.5.1.2"/>
    </reaction>
</comment>
<feature type="non-terminal residue" evidence="11">
    <location>
        <position position="207"/>
    </location>
</feature>
<dbReference type="EMBL" id="UINC01143593">
    <property type="protein sequence ID" value="SVD32598.1"/>
    <property type="molecule type" value="Genomic_DNA"/>
</dbReference>